<evidence type="ECO:0000313" key="9">
    <source>
        <dbReference type="Proteomes" id="UP001190700"/>
    </source>
</evidence>
<dbReference type="InterPro" id="IPR045700">
    <property type="entry name" value="Rab3GAP1"/>
</dbReference>
<dbReference type="PANTHER" id="PTHR21422:SF9">
    <property type="entry name" value="RAB3 GTPASE-ACTIVATING PROTEIN CATALYTIC SUBUNIT"/>
    <property type="match status" value="1"/>
</dbReference>
<accession>A0AAE0FFR5</accession>
<evidence type="ECO:0000256" key="4">
    <source>
        <dbReference type="ARBA" id="ARBA00022468"/>
    </source>
</evidence>
<comment type="similarity">
    <text evidence="2">Belongs to the Rab3-GAP catalytic subunit family.</text>
</comment>
<comment type="subcellular location">
    <subcellularLocation>
        <location evidence="1">Cytoplasm</location>
    </subcellularLocation>
</comment>
<evidence type="ECO:0000256" key="5">
    <source>
        <dbReference type="ARBA" id="ARBA00022490"/>
    </source>
</evidence>
<dbReference type="Pfam" id="PF13890">
    <property type="entry name" value="Rab3-GTPase_cat"/>
    <property type="match status" value="1"/>
</dbReference>
<dbReference type="AlphaFoldDB" id="A0AAE0FFR5"/>
<dbReference type="PANTHER" id="PTHR21422">
    <property type="entry name" value="RAB3 GTPASE-ACTIVATING PROTEIN CATALYTIC SUBUNIT"/>
    <property type="match status" value="1"/>
</dbReference>
<organism evidence="8 9">
    <name type="scientific">Cymbomonas tetramitiformis</name>
    <dbReference type="NCBI Taxonomy" id="36881"/>
    <lineage>
        <taxon>Eukaryota</taxon>
        <taxon>Viridiplantae</taxon>
        <taxon>Chlorophyta</taxon>
        <taxon>Pyramimonadophyceae</taxon>
        <taxon>Pyramimonadales</taxon>
        <taxon>Pyramimonadaceae</taxon>
        <taxon>Cymbomonas</taxon>
    </lineage>
</organism>
<proteinExistence type="inferred from homology"/>
<dbReference type="Proteomes" id="UP001190700">
    <property type="component" value="Unassembled WGS sequence"/>
</dbReference>
<keyword evidence="4" id="KW-0343">GTPase activation</keyword>
<evidence type="ECO:0000256" key="1">
    <source>
        <dbReference type="ARBA" id="ARBA00004496"/>
    </source>
</evidence>
<keyword evidence="9" id="KW-1185">Reference proteome</keyword>
<feature type="region of interest" description="Disordered" evidence="6">
    <location>
        <begin position="309"/>
        <end position="328"/>
    </location>
</feature>
<name>A0AAE0FFR5_9CHLO</name>
<reference evidence="8 9" key="1">
    <citation type="journal article" date="2015" name="Genome Biol. Evol.">
        <title>Comparative Genomics of a Bacterivorous Green Alga Reveals Evolutionary Causalities and Consequences of Phago-Mixotrophic Mode of Nutrition.</title>
        <authorList>
            <person name="Burns J.A."/>
            <person name="Paasch A."/>
            <person name="Narechania A."/>
            <person name="Kim E."/>
        </authorList>
    </citation>
    <scope>NUCLEOTIDE SEQUENCE [LARGE SCALE GENOMIC DNA]</scope>
    <source>
        <strain evidence="8 9">PLY_AMNH</strain>
    </source>
</reference>
<evidence type="ECO:0000259" key="7">
    <source>
        <dbReference type="Pfam" id="PF13890"/>
    </source>
</evidence>
<sequence>MALYDRMHTCGASDGAPRFWEEVDGAHAGQDPEGVAHPLPGVYLLAPPHPCMNAPVTQAAPCFTEDMVREREAAIAALRSTAEAEESGAQLECSMLLSDMGAFKAANPGSCLGDFVRWHSPRDWVGGESTTAGGHGGGQQQAVSLAGGAAEGEAGAGRCRPRGQLSERMAAPGSQWAVMWAKAAPCPAGAQKPLMDPESEGEKVLHYLDTMCPTDLFAQLMACSCSAVADLLLKAQSSQLEASLAELQSLTRAFNSVLQRPCPYPEEYEALCEAVERAERVVALAESVHRRLPADLGHLATPLLRAAMTSDPSAPQSAPPGGGFSTGGVALRSGDDFEALREMLPKANRWRGLISGSLGPAGSPQTAAAWEHVLSISTASERGWRSSSDEGLHHRLYVRAAPGHLRVATAIQTDA</sequence>
<evidence type="ECO:0000256" key="2">
    <source>
        <dbReference type="ARBA" id="ARBA00008856"/>
    </source>
</evidence>
<dbReference type="GO" id="GO:0005737">
    <property type="term" value="C:cytoplasm"/>
    <property type="evidence" value="ECO:0007669"/>
    <property type="project" value="UniProtKB-SubCell"/>
</dbReference>
<dbReference type="InterPro" id="IPR026147">
    <property type="entry name" value="Rab3GAP1_conserved"/>
</dbReference>
<feature type="domain" description="Rab3GAP catalytic subunit conserved" evidence="7">
    <location>
        <begin position="31"/>
        <end position="208"/>
    </location>
</feature>
<evidence type="ECO:0000256" key="6">
    <source>
        <dbReference type="SAM" id="MobiDB-lite"/>
    </source>
</evidence>
<evidence type="ECO:0000256" key="3">
    <source>
        <dbReference type="ARBA" id="ARBA00015817"/>
    </source>
</evidence>
<dbReference type="GO" id="GO:0005096">
    <property type="term" value="F:GTPase activator activity"/>
    <property type="evidence" value="ECO:0007669"/>
    <property type="project" value="UniProtKB-KW"/>
</dbReference>
<comment type="caution">
    <text evidence="8">The sequence shown here is derived from an EMBL/GenBank/DDBJ whole genome shotgun (WGS) entry which is preliminary data.</text>
</comment>
<gene>
    <name evidence="8" type="ORF">CYMTET_31970</name>
</gene>
<keyword evidence="5" id="KW-0963">Cytoplasm</keyword>
<dbReference type="EMBL" id="LGRX02019072">
    <property type="protein sequence ID" value="KAK3259012.1"/>
    <property type="molecule type" value="Genomic_DNA"/>
</dbReference>
<protein>
    <recommendedName>
        <fullName evidence="3">Rab3 GTPase-activating protein catalytic subunit</fullName>
    </recommendedName>
</protein>
<evidence type="ECO:0000313" key="8">
    <source>
        <dbReference type="EMBL" id="KAK3259012.1"/>
    </source>
</evidence>